<dbReference type="Pfam" id="PF02338">
    <property type="entry name" value="OTU"/>
    <property type="match status" value="1"/>
</dbReference>
<dbReference type="eggNOG" id="KOG2606">
    <property type="taxonomic scope" value="Eukaryota"/>
</dbReference>
<protein>
    <recommendedName>
        <fullName evidence="1">OTU domain-containing protein</fullName>
    </recommendedName>
</protein>
<dbReference type="STRING" id="667725.A0A0L0FPS7"/>
<dbReference type="RefSeq" id="XP_014152418.1">
    <property type="nucleotide sequence ID" value="XM_014296943.1"/>
</dbReference>
<dbReference type="EMBL" id="KQ242476">
    <property type="protein sequence ID" value="KNC78516.1"/>
    <property type="molecule type" value="Genomic_DNA"/>
</dbReference>
<dbReference type="InterPro" id="IPR038765">
    <property type="entry name" value="Papain-like_cys_pep_sf"/>
</dbReference>
<evidence type="ECO:0000313" key="2">
    <source>
        <dbReference type="EMBL" id="KNC78516.1"/>
    </source>
</evidence>
<evidence type="ECO:0000259" key="1">
    <source>
        <dbReference type="PROSITE" id="PS50802"/>
    </source>
</evidence>
<dbReference type="InterPro" id="IPR003323">
    <property type="entry name" value="OTU_dom"/>
</dbReference>
<sequence>MVANTSAVNNPAPDHGKKEDEAFRLKLKPLGIQIQPIPADGDCLYAAIADQLERHSRTVNGEVPTAALIRALAANHMRNSRDDFLPFCLNEDGDMVDSSGFDRYCQSVEHSKQWGGQLELRALAEALQTTVIVYQARSNEMPIEIPNSQEEPLLVSYHQHSYTLGAHYNSLLQTT</sequence>
<dbReference type="PROSITE" id="PS50802">
    <property type="entry name" value="OTU"/>
    <property type="match status" value="1"/>
</dbReference>
<dbReference type="GeneID" id="25909565"/>
<dbReference type="CDD" id="cd22748">
    <property type="entry name" value="OTU_OTUD6-like"/>
    <property type="match status" value="1"/>
</dbReference>
<proteinExistence type="predicted"/>
<accession>A0A0L0FPS7</accession>
<reference evidence="2 3" key="1">
    <citation type="submission" date="2011-02" db="EMBL/GenBank/DDBJ databases">
        <title>The Genome Sequence of Sphaeroforma arctica JP610.</title>
        <authorList>
            <consortium name="The Broad Institute Genome Sequencing Platform"/>
            <person name="Russ C."/>
            <person name="Cuomo C."/>
            <person name="Young S.K."/>
            <person name="Zeng Q."/>
            <person name="Gargeya S."/>
            <person name="Alvarado L."/>
            <person name="Berlin A."/>
            <person name="Chapman S.B."/>
            <person name="Chen Z."/>
            <person name="Freedman E."/>
            <person name="Gellesch M."/>
            <person name="Goldberg J."/>
            <person name="Griggs A."/>
            <person name="Gujja S."/>
            <person name="Heilman E."/>
            <person name="Heiman D."/>
            <person name="Howarth C."/>
            <person name="Mehta T."/>
            <person name="Neiman D."/>
            <person name="Pearson M."/>
            <person name="Roberts A."/>
            <person name="Saif S."/>
            <person name="Shea T."/>
            <person name="Shenoy N."/>
            <person name="Sisk P."/>
            <person name="Stolte C."/>
            <person name="Sykes S."/>
            <person name="White J."/>
            <person name="Yandava C."/>
            <person name="Burger G."/>
            <person name="Gray M.W."/>
            <person name="Holland P.W.H."/>
            <person name="King N."/>
            <person name="Lang F.B.F."/>
            <person name="Roger A.J."/>
            <person name="Ruiz-Trillo I."/>
            <person name="Haas B."/>
            <person name="Nusbaum C."/>
            <person name="Birren B."/>
        </authorList>
    </citation>
    <scope>NUCLEOTIDE SEQUENCE [LARGE SCALE GENOMIC DNA]</scope>
    <source>
        <strain evidence="2 3">JP610</strain>
    </source>
</reference>
<dbReference type="AlphaFoldDB" id="A0A0L0FPS7"/>
<dbReference type="PANTHER" id="PTHR12419:SF10">
    <property type="entry name" value="DEUBIQUITINASE OTUD6B"/>
    <property type="match status" value="1"/>
</dbReference>
<dbReference type="Proteomes" id="UP000054560">
    <property type="component" value="Unassembled WGS sequence"/>
</dbReference>
<gene>
    <name evidence="2" type="ORF">SARC_09061</name>
</gene>
<organism evidence="2 3">
    <name type="scientific">Sphaeroforma arctica JP610</name>
    <dbReference type="NCBI Taxonomy" id="667725"/>
    <lineage>
        <taxon>Eukaryota</taxon>
        <taxon>Ichthyosporea</taxon>
        <taxon>Ichthyophonida</taxon>
        <taxon>Sphaeroforma</taxon>
    </lineage>
</organism>
<name>A0A0L0FPS7_9EUKA</name>
<dbReference type="Gene3D" id="3.90.70.80">
    <property type="match status" value="1"/>
</dbReference>
<feature type="domain" description="OTU" evidence="1">
    <location>
        <begin position="32"/>
        <end position="174"/>
    </location>
</feature>
<dbReference type="GO" id="GO:0016579">
    <property type="term" value="P:protein deubiquitination"/>
    <property type="evidence" value="ECO:0007669"/>
    <property type="project" value="TreeGrafter"/>
</dbReference>
<evidence type="ECO:0000313" key="3">
    <source>
        <dbReference type="Proteomes" id="UP000054560"/>
    </source>
</evidence>
<dbReference type="InterPro" id="IPR050704">
    <property type="entry name" value="Peptidase_C85-like"/>
</dbReference>
<dbReference type="SUPFAM" id="SSF54001">
    <property type="entry name" value="Cysteine proteinases"/>
    <property type="match status" value="1"/>
</dbReference>
<dbReference type="GO" id="GO:0004843">
    <property type="term" value="F:cysteine-type deubiquitinase activity"/>
    <property type="evidence" value="ECO:0007669"/>
    <property type="project" value="TreeGrafter"/>
</dbReference>
<dbReference type="OrthoDB" id="415023at2759"/>
<keyword evidence="3" id="KW-1185">Reference proteome</keyword>
<dbReference type="PANTHER" id="PTHR12419">
    <property type="entry name" value="OTU DOMAIN CONTAINING PROTEIN"/>
    <property type="match status" value="1"/>
</dbReference>